<evidence type="ECO:0000313" key="3">
    <source>
        <dbReference type="Proteomes" id="UP001501803"/>
    </source>
</evidence>
<feature type="region of interest" description="Disordered" evidence="1">
    <location>
        <begin position="38"/>
        <end position="59"/>
    </location>
</feature>
<comment type="caution">
    <text evidence="2">The sequence shown here is derived from an EMBL/GenBank/DDBJ whole genome shotgun (WGS) entry which is preliminary data.</text>
</comment>
<feature type="compositionally biased region" description="Low complexity" evidence="1">
    <location>
        <begin position="38"/>
        <end position="51"/>
    </location>
</feature>
<dbReference type="EMBL" id="BAABCN010000002">
    <property type="protein sequence ID" value="GAA3863458.1"/>
    <property type="molecule type" value="Genomic_DNA"/>
</dbReference>
<evidence type="ECO:0000256" key="1">
    <source>
        <dbReference type="SAM" id="MobiDB-lite"/>
    </source>
</evidence>
<reference evidence="3" key="1">
    <citation type="journal article" date="2019" name="Int. J. Syst. Evol. Microbiol.">
        <title>The Global Catalogue of Microorganisms (GCM) 10K type strain sequencing project: providing services to taxonomists for standard genome sequencing and annotation.</title>
        <authorList>
            <consortium name="The Broad Institute Genomics Platform"/>
            <consortium name="The Broad Institute Genome Sequencing Center for Infectious Disease"/>
            <person name="Wu L."/>
            <person name="Ma J."/>
        </authorList>
    </citation>
    <scope>NUCLEOTIDE SEQUENCE [LARGE SCALE GENOMIC DNA]</scope>
    <source>
        <strain evidence="3">JCM 17021</strain>
    </source>
</reference>
<evidence type="ECO:0000313" key="2">
    <source>
        <dbReference type="EMBL" id="GAA3863458.1"/>
    </source>
</evidence>
<accession>A0ABP7K2A1</accession>
<keyword evidence="3" id="KW-1185">Reference proteome</keyword>
<sequence length="112" mass="11834">MADLTREPVQSDPQPEHDAWSALLDELEASLGEAALGAAATTAHDADSSWSEPAGLGPIPPDLVDRARDILGGQRELIAELVGERRAVGEQLAALRQVPSQQARAVYLDITG</sequence>
<proteinExistence type="predicted"/>
<dbReference type="Proteomes" id="UP001501803">
    <property type="component" value="Unassembled WGS sequence"/>
</dbReference>
<protein>
    <submittedName>
        <fullName evidence="2">Uncharacterized protein</fullName>
    </submittedName>
</protein>
<name>A0ABP7K2A1_9MICO</name>
<organism evidence="2 3">
    <name type="scientific">Leifsonia kafniensis</name>
    <dbReference type="NCBI Taxonomy" id="475957"/>
    <lineage>
        <taxon>Bacteria</taxon>
        <taxon>Bacillati</taxon>
        <taxon>Actinomycetota</taxon>
        <taxon>Actinomycetes</taxon>
        <taxon>Micrococcales</taxon>
        <taxon>Microbacteriaceae</taxon>
        <taxon>Leifsonia</taxon>
    </lineage>
</organism>
<gene>
    <name evidence="2" type="ORF">GCM10022381_04320</name>
</gene>